<dbReference type="EMBL" id="BROD01000001">
    <property type="protein sequence ID" value="GKX66881.1"/>
    <property type="molecule type" value="Genomic_DNA"/>
</dbReference>
<dbReference type="Proteomes" id="UP001058074">
    <property type="component" value="Unassembled WGS sequence"/>
</dbReference>
<name>A0ACB5RCQ1_9CLOT</name>
<organism evidence="1 2">
    <name type="scientific">Inconstantimicrobium mannanitabidum</name>
    <dbReference type="NCBI Taxonomy" id="1604901"/>
    <lineage>
        <taxon>Bacteria</taxon>
        <taxon>Bacillati</taxon>
        <taxon>Bacillota</taxon>
        <taxon>Clostridia</taxon>
        <taxon>Eubacteriales</taxon>
        <taxon>Clostridiaceae</taxon>
        <taxon>Inconstantimicrobium</taxon>
    </lineage>
</organism>
<accession>A0ACB5RCQ1</accession>
<keyword evidence="2" id="KW-1185">Reference proteome</keyword>
<comment type="caution">
    <text evidence="1">The sequence shown here is derived from an EMBL/GenBank/DDBJ whole genome shotgun (WGS) entry which is preliminary data.</text>
</comment>
<evidence type="ECO:0000313" key="2">
    <source>
        <dbReference type="Proteomes" id="UP001058074"/>
    </source>
</evidence>
<sequence length="150" mass="17858">MIKVYTIGFTKKTAEEFFNLLELNNIKVVLDVRLNNVSQLAGFTKGNDLKYFLYKILTVEYLHNTQFSPTKEILMDYKNKVITWGEYEKEFNMLLRKRKLETYIREYLIDKLDSICILCSESEPTFCHRRLVAEYIKEILTGEDIEIIHI</sequence>
<proteinExistence type="predicted"/>
<gene>
    <name evidence="1" type="ORF">rsdtw13_21390</name>
</gene>
<protein>
    <submittedName>
        <fullName evidence="1">Uncharacterized protein</fullName>
    </submittedName>
</protein>
<evidence type="ECO:0000313" key="1">
    <source>
        <dbReference type="EMBL" id="GKX66881.1"/>
    </source>
</evidence>
<reference evidence="1" key="1">
    <citation type="journal article" date="2025" name="Int. J. Syst. Evol. Microbiol.">
        <title>Inconstantimicrobium mannanitabidum sp. nov., a novel member of the family Clostridiaceae isolated from anoxic soil under the treatment of reductive soil disinfestation.</title>
        <authorList>
            <person name="Ueki A."/>
            <person name="Tonouchi A."/>
            <person name="Honma S."/>
            <person name="Kaku N."/>
            <person name="Ueki K."/>
        </authorList>
    </citation>
    <scope>NUCLEOTIDE SEQUENCE</scope>
    <source>
        <strain evidence="1">TW13</strain>
    </source>
</reference>